<evidence type="ECO:0000256" key="6">
    <source>
        <dbReference type="ARBA" id="ARBA00023136"/>
    </source>
</evidence>
<dbReference type="InterPro" id="IPR050487">
    <property type="entry name" value="FtsQ_DivIB"/>
</dbReference>
<feature type="transmembrane region" description="Helical" evidence="8">
    <location>
        <begin position="14"/>
        <end position="37"/>
    </location>
</feature>
<dbReference type="InterPro" id="IPR005548">
    <property type="entry name" value="Cell_div_FtsQ/DivIB_C"/>
</dbReference>
<dbReference type="AlphaFoldDB" id="A0AAU9D155"/>
<keyword evidence="7" id="KW-0131">Cell cycle</keyword>
<dbReference type="PANTHER" id="PTHR37820">
    <property type="entry name" value="CELL DIVISION PROTEIN DIVIB"/>
    <property type="match status" value="1"/>
</dbReference>
<proteinExistence type="predicted"/>
<dbReference type="InterPro" id="IPR034746">
    <property type="entry name" value="POTRA"/>
</dbReference>
<dbReference type="KEGG" id="xak:KIMC2_07780"/>
<dbReference type="GO" id="GO:0005886">
    <property type="term" value="C:plasma membrane"/>
    <property type="evidence" value="ECO:0007669"/>
    <property type="project" value="TreeGrafter"/>
</dbReference>
<keyword evidence="6 8" id="KW-0472">Membrane</keyword>
<dbReference type="RefSeq" id="WP_317698097.1">
    <property type="nucleotide sequence ID" value="NZ_AP026801.1"/>
</dbReference>
<keyword evidence="2" id="KW-1003">Cell membrane</keyword>
<keyword evidence="5 8" id="KW-1133">Transmembrane helix</keyword>
<dbReference type="PANTHER" id="PTHR37820:SF1">
    <property type="entry name" value="CELL DIVISION PROTEIN FTSQ"/>
    <property type="match status" value="1"/>
</dbReference>
<evidence type="ECO:0000256" key="2">
    <source>
        <dbReference type="ARBA" id="ARBA00022475"/>
    </source>
</evidence>
<evidence type="ECO:0000256" key="1">
    <source>
        <dbReference type="ARBA" id="ARBA00004370"/>
    </source>
</evidence>
<dbReference type="PROSITE" id="PS51779">
    <property type="entry name" value="POTRA"/>
    <property type="match status" value="1"/>
</dbReference>
<dbReference type="EMBL" id="AP026801">
    <property type="protein sequence ID" value="BDR56216.1"/>
    <property type="molecule type" value="Genomic_DNA"/>
</dbReference>
<evidence type="ECO:0000259" key="9">
    <source>
        <dbReference type="PROSITE" id="PS51779"/>
    </source>
</evidence>
<gene>
    <name evidence="10" type="primary">divIB</name>
    <name evidence="10" type="ORF">KIMC2_07780</name>
</gene>
<dbReference type="Pfam" id="PF03799">
    <property type="entry name" value="FtsQ_DivIB_C"/>
    <property type="match status" value="1"/>
</dbReference>
<keyword evidence="11" id="KW-1185">Reference proteome</keyword>
<organism evidence="10 11">
    <name type="scientific">Xylocopilactobacillus apis</name>
    <dbReference type="NCBI Taxonomy" id="2932183"/>
    <lineage>
        <taxon>Bacteria</taxon>
        <taxon>Bacillati</taxon>
        <taxon>Bacillota</taxon>
        <taxon>Bacilli</taxon>
        <taxon>Lactobacillales</taxon>
        <taxon>Lactobacillaceae</taxon>
        <taxon>Xylocopilactobacillus</taxon>
    </lineage>
</organism>
<evidence type="ECO:0000256" key="8">
    <source>
        <dbReference type="SAM" id="Phobius"/>
    </source>
</evidence>
<dbReference type="GO" id="GO:0051301">
    <property type="term" value="P:cell division"/>
    <property type="evidence" value="ECO:0007669"/>
    <property type="project" value="UniProtKB-KW"/>
</dbReference>
<reference evidence="10 11" key="1">
    <citation type="journal article" date="2023" name="Microbiol. Spectr.">
        <title>Symbiosis of Carpenter Bees with Uncharacterized Lactic Acid Bacteria Showing NAD Auxotrophy.</title>
        <authorList>
            <person name="Kawasaki S."/>
            <person name="Ozawa K."/>
            <person name="Mori T."/>
            <person name="Yamamoto A."/>
            <person name="Ito M."/>
            <person name="Ohkuma M."/>
            <person name="Sakamoto M."/>
            <person name="Matsutani M."/>
        </authorList>
    </citation>
    <scope>NUCLEOTIDE SEQUENCE [LARGE SCALE GENOMIC DNA]</scope>
    <source>
        <strain evidence="10 11">KimC2</strain>
    </source>
</reference>
<evidence type="ECO:0000313" key="11">
    <source>
        <dbReference type="Proteomes" id="UP001321804"/>
    </source>
</evidence>
<keyword evidence="4 8" id="KW-0812">Transmembrane</keyword>
<evidence type="ECO:0000256" key="5">
    <source>
        <dbReference type="ARBA" id="ARBA00022989"/>
    </source>
</evidence>
<keyword evidence="3 10" id="KW-0132">Cell division</keyword>
<dbReference type="InterPro" id="IPR013685">
    <property type="entry name" value="POTRA_FtsQ_type"/>
</dbReference>
<dbReference type="Gene3D" id="3.40.50.10960">
    <property type="match status" value="1"/>
</dbReference>
<feature type="domain" description="POTRA" evidence="9">
    <location>
        <begin position="40"/>
        <end position="111"/>
    </location>
</feature>
<sequence length="238" mass="27347">MLISRSTNNRKNEYVFRAVLLILLNFIGILICVYFLLGLNLIRQINVEGNKEVPTQEIINASSLKVNHDVVEVVFNQKKIKTKIKKNLPQVNQIKLNLVKFNNVNIKVTELGVVGYVQKKHQFQSVLTNGVVDPHLRKKIYQERPVFDNFLTKKDIKKIAQIYQEIPDSVRNNISEIKLTHSKINPNQIKINMDDGNLVIGDLNTIKKKIVDYSFLTKGKSGKLIVDLEVGTFVRQRK</sequence>
<protein>
    <submittedName>
        <fullName evidence="10">Cell division protein DivIB</fullName>
    </submittedName>
</protein>
<name>A0AAU9D155_9LACO</name>
<evidence type="ECO:0000256" key="3">
    <source>
        <dbReference type="ARBA" id="ARBA00022618"/>
    </source>
</evidence>
<comment type="subcellular location">
    <subcellularLocation>
        <location evidence="1">Membrane</location>
    </subcellularLocation>
</comment>
<evidence type="ECO:0000256" key="7">
    <source>
        <dbReference type="ARBA" id="ARBA00023306"/>
    </source>
</evidence>
<accession>A0AAU9D155</accession>
<dbReference type="Proteomes" id="UP001321804">
    <property type="component" value="Chromosome"/>
</dbReference>
<dbReference type="Pfam" id="PF08478">
    <property type="entry name" value="POTRA_1"/>
    <property type="match status" value="1"/>
</dbReference>
<evidence type="ECO:0000256" key="4">
    <source>
        <dbReference type="ARBA" id="ARBA00022692"/>
    </source>
</evidence>
<evidence type="ECO:0000313" key="10">
    <source>
        <dbReference type="EMBL" id="BDR56216.1"/>
    </source>
</evidence>